<feature type="repeat" description="ANK" evidence="1">
    <location>
        <begin position="831"/>
        <end position="863"/>
    </location>
</feature>
<dbReference type="PROSITE" id="PS51205">
    <property type="entry name" value="VPS9"/>
    <property type="match status" value="1"/>
</dbReference>
<dbReference type="SMART" id="SM00248">
    <property type="entry name" value="ANK"/>
    <property type="match status" value="8"/>
</dbReference>
<proteinExistence type="predicted"/>
<dbReference type="PROSITE" id="PS50088">
    <property type="entry name" value="ANK_REPEAT"/>
    <property type="match status" value="8"/>
</dbReference>
<dbReference type="InterPro" id="IPR037191">
    <property type="entry name" value="VPS9_dom_sf"/>
</dbReference>
<dbReference type="Pfam" id="PF02204">
    <property type="entry name" value="VPS9"/>
    <property type="match status" value="1"/>
</dbReference>
<organism evidence="3 4">
    <name type="scientific">Hydra vulgaris</name>
    <name type="common">Hydra</name>
    <name type="synonym">Hydra attenuata</name>
    <dbReference type="NCBI Taxonomy" id="6087"/>
    <lineage>
        <taxon>Eukaryota</taxon>
        <taxon>Metazoa</taxon>
        <taxon>Cnidaria</taxon>
        <taxon>Hydrozoa</taxon>
        <taxon>Hydroidolina</taxon>
        <taxon>Anthoathecata</taxon>
        <taxon>Aplanulata</taxon>
        <taxon>Hydridae</taxon>
        <taxon>Hydra</taxon>
    </lineage>
</organism>
<keyword evidence="1" id="KW-0040">ANK repeat</keyword>
<dbReference type="InterPro" id="IPR003123">
    <property type="entry name" value="VPS9"/>
</dbReference>
<feature type="repeat" description="ANK" evidence="1">
    <location>
        <begin position="763"/>
        <end position="785"/>
    </location>
</feature>
<feature type="repeat" description="ANK" evidence="1">
    <location>
        <begin position="798"/>
        <end position="830"/>
    </location>
</feature>
<keyword evidence="3" id="KW-1185">Reference proteome</keyword>
<protein>
    <submittedName>
        <fullName evidence="4">Ankyrin repeat domain-containing protein 27 isoform X3</fullName>
    </submittedName>
</protein>
<feature type="repeat" description="ANK" evidence="1">
    <location>
        <begin position="473"/>
        <end position="505"/>
    </location>
</feature>
<dbReference type="PROSITE" id="PS50297">
    <property type="entry name" value="ANK_REP_REGION"/>
    <property type="match status" value="8"/>
</dbReference>
<dbReference type="Pfam" id="PF12796">
    <property type="entry name" value="Ank_2"/>
    <property type="match status" value="2"/>
</dbReference>
<dbReference type="SUPFAM" id="SSF48403">
    <property type="entry name" value="Ankyrin repeat"/>
    <property type="match status" value="2"/>
</dbReference>
<evidence type="ECO:0000313" key="4">
    <source>
        <dbReference type="RefSeq" id="XP_065647546.1"/>
    </source>
</evidence>
<evidence type="ECO:0000259" key="2">
    <source>
        <dbReference type="PROSITE" id="PS51205"/>
    </source>
</evidence>
<evidence type="ECO:0000256" key="1">
    <source>
        <dbReference type="PROSITE-ProRule" id="PRU00023"/>
    </source>
</evidence>
<accession>A0ABM4BEZ8</accession>
<feature type="repeat" description="ANK" evidence="1">
    <location>
        <begin position="506"/>
        <end position="538"/>
    </location>
</feature>
<reference evidence="4" key="2">
    <citation type="submission" date="2025-08" db="UniProtKB">
        <authorList>
            <consortium name="RefSeq"/>
        </authorList>
    </citation>
    <scope>IDENTIFICATION</scope>
</reference>
<feature type="domain" description="VPS9" evidence="2">
    <location>
        <begin position="239"/>
        <end position="378"/>
    </location>
</feature>
<feature type="repeat" description="ANK" evidence="1">
    <location>
        <begin position="539"/>
        <end position="571"/>
    </location>
</feature>
<dbReference type="PANTHER" id="PTHR24170">
    <property type="entry name" value="ANKYRIN REPEAT DOMAIN-CONTAINING PROTEIN 27"/>
    <property type="match status" value="1"/>
</dbReference>
<feature type="repeat" description="ANK" evidence="1">
    <location>
        <begin position="580"/>
        <end position="612"/>
    </location>
</feature>
<dbReference type="Gene3D" id="1.25.40.20">
    <property type="entry name" value="Ankyrin repeat-containing domain"/>
    <property type="match status" value="4"/>
</dbReference>
<dbReference type="InterPro" id="IPR051248">
    <property type="entry name" value="UPF0507/Ank_repeat_27"/>
</dbReference>
<dbReference type="InterPro" id="IPR002110">
    <property type="entry name" value="Ankyrin_rpt"/>
</dbReference>
<dbReference type="PRINTS" id="PR01415">
    <property type="entry name" value="ANKYRIN"/>
</dbReference>
<dbReference type="SUPFAM" id="SSF109993">
    <property type="entry name" value="VPS9 domain"/>
    <property type="match status" value="1"/>
</dbReference>
<dbReference type="CDD" id="cd22885">
    <property type="entry name" value="ANKRD27_zf1"/>
    <property type="match status" value="1"/>
</dbReference>
<reference evidence="3" key="1">
    <citation type="submission" date="2025-05" db="UniProtKB">
        <authorList>
            <consortium name="RefSeq"/>
        </authorList>
    </citation>
    <scope>NUCLEOTIDE SEQUENCE [LARGE SCALE GENOMIC DNA]</scope>
</reference>
<dbReference type="Proteomes" id="UP001652625">
    <property type="component" value="Chromosome 02"/>
</dbReference>
<name>A0ABM4BEZ8_HYDVU</name>
<gene>
    <name evidence="4" type="primary">LOC101238204</name>
</gene>
<feature type="repeat" description="ANK" evidence="1">
    <location>
        <begin position="864"/>
        <end position="896"/>
    </location>
</feature>
<evidence type="ECO:0000313" key="3">
    <source>
        <dbReference type="Proteomes" id="UP001652625"/>
    </source>
</evidence>
<dbReference type="Pfam" id="PF00023">
    <property type="entry name" value="Ank"/>
    <property type="match status" value="4"/>
</dbReference>
<dbReference type="GeneID" id="101238204"/>
<dbReference type="Gene3D" id="1.20.1050.80">
    <property type="entry name" value="VPS9 domain"/>
    <property type="match status" value="1"/>
</dbReference>
<sequence>MGDSYDEDLLVNPFYKSLITKGKTIFENASSNRYTICIPRKGTITSSDHSIDQFQNHILKPINETIYQTLNNKHAKINGSFIITTKGFGCVKSVEILFEETFFNKNKESYHVLCIDQPFEGGNLITLPVFKRLESLKSCYEFLWPGHLKNKRSKAKVNQIITLFNESYTRLESESMRHSMDAANTVFTRAMQICLKKSYLRKPASSNRAFMENVKLAVETYVMDGLYKRIFKGISVIMADEDAAFNKITRNLSELQVKDLGIKPILCKNIPKVKNKLSDLIRLTTPLEKLCTLKIMITTLSGSSNSVIDKSDLITADDLLPALVFVIIKSDVPNWLANLSYMKNFHFSQSKNDEFQFYLSSVEAAIEHIRSGQLDNVVSMTQAQRLIVVDSLFQRMDSADKYAPISPVDNFFELIRAGNLSAVLNLINDNTKTMQEIRELMCHPLCSCDSCEKMTLNLRRDPAAVTVFSRDALGCTALHQAAEFGCVDILYELIKKGAIINATNYHGSTPLHYACQRGHHKAAVILSHYGADINAADNEGNTPLHLAVSHGHEVCAEYLCSQECESRSKSKPNLDAVNENQETPLHIASRWGFSNLVYLLVKNGASLTILNKENQTPKDCTLNTKILDLFSQATSLPISSEIGKEEPSVNVLQSSNKQNSKELIESKISPLKFSLNQAFFPSNSSKQSVEFSQLLKAVADGNSVLVREKLGLINESCNLEDPDNDFVDESLCHPLCQCNNCLTVQKKLVSTTTVLNASMTNAEGITLLHVAAFCGHDVIVKLLLREAEANPNVFIISNKWTPLHLACQYNNIECVNLLLKKGAKTNVKDINGNTPLHFCCTNGYIESAILLLQKGADVRIINKRGNTPLHNACRWNYADLVQLLLHYGAPVNIYNKLHILPINYSEDKAIHTAINEVTLKQNTKNIEHSNKAKMLKKVLDIEGLNTNPITNNNHTNKLLSEKDNTCTCSSNSSTKQNKSSCTLHSEWHAANKIETLQNASNSIEAWFNSLETENVKKLKLMSHEIINFDKQQNLRHVSTSEKKYSNFMKNGSLTNVALESDIHQSYSRSNEHNKVLIDGSINNELNYEGPLQNLNLSNHAVESVKALENNLAMYHISLKDDATNEKNENLLIQTNQSNNTNQPME</sequence>
<dbReference type="PANTHER" id="PTHR24170:SF2">
    <property type="entry name" value="ANKYRIN REPEAT DOMAIN-CONTAINING PROTEIN 27"/>
    <property type="match status" value="1"/>
</dbReference>
<dbReference type="SMART" id="SM00167">
    <property type="entry name" value="VPS9"/>
    <property type="match status" value="1"/>
</dbReference>
<dbReference type="InterPro" id="IPR036770">
    <property type="entry name" value="Ankyrin_rpt-contain_sf"/>
</dbReference>
<dbReference type="RefSeq" id="XP_065647546.1">
    <property type="nucleotide sequence ID" value="XM_065791474.1"/>
</dbReference>